<feature type="binding site" evidence="6">
    <location>
        <position position="39"/>
    </location>
    <ligand>
        <name>molybdate</name>
        <dbReference type="ChEBI" id="CHEBI:36264"/>
    </ligand>
</feature>
<evidence type="ECO:0000256" key="5">
    <source>
        <dbReference type="ARBA" id="ARBA00062515"/>
    </source>
</evidence>
<comment type="subunit">
    <text evidence="5">The complex is composed of two ATP-binding proteins (ModC), two transmembrane proteins (ModB) and a solute-binding protein (ModA).</text>
</comment>
<feature type="chain" id="PRO_5012028199" evidence="7">
    <location>
        <begin position="29"/>
        <end position="266"/>
    </location>
</feature>
<evidence type="ECO:0000313" key="8">
    <source>
        <dbReference type="EMBL" id="OLO12444.1"/>
    </source>
</evidence>
<dbReference type="GO" id="GO:0015689">
    <property type="term" value="P:molybdate ion transport"/>
    <property type="evidence" value="ECO:0007669"/>
    <property type="project" value="InterPro"/>
</dbReference>
<evidence type="ECO:0000313" key="9">
    <source>
        <dbReference type="Proteomes" id="UP000186806"/>
    </source>
</evidence>
<feature type="binding site" evidence="6">
    <location>
        <position position="66"/>
    </location>
    <ligand>
        <name>molybdate</name>
        <dbReference type="ChEBI" id="CHEBI:36264"/>
    </ligand>
</feature>
<proteinExistence type="inferred from homology"/>
<dbReference type="GO" id="GO:0046872">
    <property type="term" value="F:metal ion binding"/>
    <property type="evidence" value="ECO:0007669"/>
    <property type="project" value="UniProtKB-KW"/>
</dbReference>
<dbReference type="SUPFAM" id="SSF53850">
    <property type="entry name" value="Periplasmic binding protein-like II"/>
    <property type="match status" value="1"/>
</dbReference>
<dbReference type="Gene3D" id="3.40.190.10">
    <property type="entry name" value="Periplasmic binding protein-like II"/>
    <property type="match status" value="2"/>
</dbReference>
<dbReference type="EMBL" id="MSDQ01000006">
    <property type="protein sequence ID" value="OLO12444.1"/>
    <property type="molecule type" value="Genomic_DNA"/>
</dbReference>
<feature type="binding site" evidence="6">
    <location>
        <position position="152"/>
    </location>
    <ligand>
        <name>molybdate</name>
        <dbReference type="ChEBI" id="CHEBI:36264"/>
    </ligand>
</feature>
<dbReference type="AlphaFoldDB" id="A0A1Q8TFJ7"/>
<dbReference type="STRING" id="223900.GCA_000821045_01779"/>
<evidence type="ECO:0000256" key="3">
    <source>
        <dbReference type="ARBA" id="ARBA00022723"/>
    </source>
</evidence>
<dbReference type="NCBIfam" id="TIGR01256">
    <property type="entry name" value="modA"/>
    <property type="match status" value="1"/>
</dbReference>
<protein>
    <submittedName>
        <fullName evidence="8">Molybdate ABC transporter substrate-binding protein</fullName>
    </submittedName>
</protein>
<evidence type="ECO:0000256" key="7">
    <source>
        <dbReference type="SAM" id="SignalP"/>
    </source>
</evidence>
<name>A0A1Q8TFJ7_9GAMM</name>
<dbReference type="Pfam" id="PF13531">
    <property type="entry name" value="SBP_bac_11"/>
    <property type="match status" value="1"/>
</dbReference>
<dbReference type="InterPro" id="IPR005950">
    <property type="entry name" value="ModA"/>
</dbReference>
<comment type="caution">
    <text evidence="8">The sequence shown here is derived from an EMBL/GenBank/DDBJ whole genome shotgun (WGS) entry which is preliminary data.</text>
</comment>
<dbReference type="FunFam" id="3.40.190.10:FF:000035">
    <property type="entry name" value="Molybdate ABC transporter substrate-binding protein"/>
    <property type="match status" value="1"/>
</dbReference>
<feature type="binding site" evidence="6">
    <location>
        <position position="197"/>
    </location>
    <ligand>
        <name>molybdate</name>
        <dbReference type="ChEBI" id="CHEBI:36264"/>
    </ligand>
</feature>
<organism evidence="8 9">
    <name type="scientific">Chromohalobacter japonicus</name>
    <dbReference type="NCBI Taxonomy" id="223900"/>
    <lineage>
        <taxon>Bacteria</taxon>
        <taxon>Pseudomonadati</taxon>
        <taxon>Pseudomonadota</taxon>
        <taxon>Gammaproteobacteria</taxon>
        <taxon>Oceanospirillales</taxon>
        <taxon>Halomonadaceae</taxon>
        <taxon>Chromohalobacter</taxon>
    </lineage>
</organism>
<dbReference type="GO" id="GO:0030288">
    <property type="term" value="C:outer membrane-bounded periplasmic space"/>
    <property type="evidence" value="ECO:0007669"/>
    <property type="project" value="TreeGrafter"/>
</dbReference>
<feature type="binding site" evidence="6">
    <location>
        <position position="179"/>
    </location>
    <ligand>
        <name>molybdate</name>
        <dbReference type="ChEBI" id="CHEBI:36264"/>
    </ligand>
</feature>
<evidence type="ECO:0000256" key="2">
    <source>
        <dbReference type="ARBA" id="ARBA00022505"/>
    </source>
</evidence>
<keyword evidence="3 6" id="KW-0479">Metal-binding</keyword>
<keyword evidence="9" id="KW-1185">Reference proteome</keyword>
<dbReference type="Proteomes" id="UP000186806">
    <property type="component" value="Unassembled WGS sequence"/>
</dbReference>
<dbReference type="CDD" id="cd13536">
    <property type="entry name" value="PBP2_EcModA"/>
    <property type="match status" value="1"/>
</dbReference>
<feature type="signal peptide" evidence="7">
    <location>
        <begin position="1"/>
        <end position="28"/>
    </location>
</feature>
<dbReference type="PANTHER" id="PTHR30632:SF17">
    <property type="entry name" value="MOLYBDATE-BINDING PROTEIN MODA"/>
    <property type="match status" value="1"/>
</dbReference>
<reference evidence="8 9" key="1">
    <citation type="submission" date="2016-12" db="EMBL/GenBank/DDBJ databases">
        <title>Draft genome sequences of strains Salinicola socius SMB35, Salinicola sp. MH3R3-1 and Chromohalobacter sp. SMB17 from the Verkhnekamsk potash mining region of Russia.</title>
        <authorList>
            <person name="Mavrodi D.V."/>
            <person name="Olsson B.E."/>
            <person name="Korsakova E.S."/>
            <person name="Pyankova A."/>
            <person name="Mavrodi O.V."/>
            <person name="Plotnikova E.G."/>
        </authorList>
    </citation>
    <scope>NUCLEOTIDE SEQUENCE [LARGE SCALE GENOMIC DNA]</scope>
    <source>
        <strain evidence="8 9">SMB17</strain>
    </source>
</reference>
<evidence type="ECO:0000256" key="6">
    <source>
        <dbReference type="PIRSR" id="PIRSR004846-1"/>
    </source>
</evidence>
<evidence type="ECO:0000256" key="4">
    <source>
        <dbReference type="ARBA" id="ARBA00022729"/>
    </source>
</evidence>
<comment type="similarity">
    <text evidence="1">Belongs to the bacterial solute-binding protein ModA family.</text>
</comment>
<evidence type="ECO:0000256" key="1">
    <source>
        <dbReference type="ARBA" id="ARBA00009175"/>
    </source>
</evidence>
<sequence length="266" mass="28202">MSLRSLVRLCIVHALALSLGMGSLSALAGERVKVFAAASLTDSVDALAEAYERDHDVEIVPVYAASSTLARQIANGAPAAVYLSANERWMDWLDAQEGITLSHRHDVLSNRLALIAPRDSDLEDFTPDETASIAERLGDGRLALGNPEHVPAGIYAKQALTSLGQWTSLAPRLARADNVRSALALVERGEAPLGVVYASDAQASDKVKTLGLFPDASHEPIIYPMALIGDAPSDAAKSLADWLDGRQAAAIFQRFGFATVAAEDAS</sequence>
<dbReference type="RefSeq" id="WP_075368087.1">
    <property type="nucleotide sequence ID" value="NZ_MSDQ01000006.1"/>
</dbReference>
<keyword evidence="2 6" id="KW-0500">Molybdenum</keyword>
<dbReference type="InterPro" id="IPR050682">
    <property type="entry name" value="ModA/WtpA"/>
</dbReference>
<keyword evidence="4 7" id="KW-0732">Signal</keyword>
<dbReference type="GO" id="GO:0030973">
    <property type="term" value="F:molybdate ion binding"/>
    <property type="evidence" value="ECO:0007669"/>
    <property type="project" value="TreeGrafter"/>
</dbReference>
<accession>A0A1Q8TFJ7</accession>
<dbReference type="PIRSF" id="PIRSF004846">
    <property type="entry name" value="ModA"/>
    <property type="match status" value="1"/>
</dbReference>
<dbReference type="PANTHER" id="PTHR30632">
    <property type="entry name" value="MOLYBDATE-BINDING PERIPLASMIC PROTEIN"/>
    <property type="match status" value="1"/>
</dbReference>
<dbReference type="GO" id="GO:1901359">
    <property type="term" value="F:tungstate binding"/>
    <property type="evidence" value="ECO:0007669"/>
    <property type="project" value="UniProtKB-ARBA"/>
</dbReference>
<dbReference type="NCBIfam" id="NF007958">
    <property type="entry name" value="PRK10677.1"/>
    <property type="match status" value="1"/>
</dbReference>
<gene>
    <name evidence="8" type="ORF">BTW10_02945</name>
</gene>